<dbReference type="RefSeq" id="WP_098007124.1">
    <property type="nucleotide sequence ID" value="NZ_NUJB01000045.1"/>
</dbReference>
<accession>A0A9X6SSX9</accession>
<dbReference type="EMBL" id="NVMX01000221">
    <property type="protein sequence ID" value="PDZ94283.1"/>
    <property type="molecule type" value="Genomic_DNA"/>
</dbReference>
<organism evidence="1 2">
    <name type="scientific">Bacillus cereus</name>
    <dbReference type="NCBI Taxonomy" id="1396"/>
    <lineage>
        <taxon>Bacteria</taxon>
        <taxon>Bacillati</taxon>
        <taxon>Bacillota</taxon>
        <taxon>Bacilli</taxon>
        <taxon>Bacillales</taxon>
        <taxon>Bacillaceae</taxon>
        <taxon>Bacillus</taxon>
        <taxon>Bacillus cereus group</taxon>
    </lineage>
</organism>
<sequence length="167" mass="19376">MELRHIYKGFAVYYDKESQKYMADGYNEKKSSAEELHSYIDDKGIFPILSDAAVVVMYKLGYFRVSFLIEYENLVKQEKWSNGETELIFHYDNVNIDVKGPINPQEFMQIIRKVGNFHTKKDNKTVFSNIIQGHLKAHLTKKGKIANLKKTSDIIAKGIVSHIEFHN</sequence>
<proteinExistence type="predicted"/>
<protein>
    <submittedName>
        <fullName evidence="1">Uncharacterized protein</fullName>
    </submittedName>
</protein>
<evidence type="ECO:0000313" key="1">
    <source>
        <dbReference type="EMBL" id="PDZ94283.1"/>
    </source>
</evidence>
<name>A0A9X6SSX9_BACCE</name>
<reference evidence="1 2" key="1">
    <citation type="submission" date="2017-09" db="EMBL/GenBank/DDBJ databases">
        <title>Large-scale bioinformatics analysis of Bacillus genomes uncovers conserved roles of natural products in bacterial physiology.</title>
        <authorList>
            <consortium name="Agbiome Team Llc"/>
            <person name="Bleich R.M."/>
            <person name="Grubbs K.J."/>
            <person name="Santa Maria K.C."/>
            <person name="Allen S.E."/>
            <person name="Farag S."/>
            <person name="Shank E.A."/>
            <person name="Bowers A."/>
        </authorList>
    </citation>
    <scope>NUCLEOTIDE SEQUENCE [LARGE SCALE GENOMIC DNA]</scope>
    <source>
        <strain evidence="1 2">AFS092789</strain>
    </source>
</reference>
<dbReference type="AlphaFoldDB" id="A0A9X6SSX9"/>
<gene>
    <name evidence="1" type="ORF">CON36_34540</name>
</gene>
<dbReference type="Proteomes" id="UP000219922">
    <property type="component" value="Unassembled WGS sequence"/>
</dbReference>
<comment type="caution">
    <text evidence="1">The sequence shown here is derived from an EMBL/GenBank/DDBJ whole genome shotgun (WGS) entry which is preliminary data.</text>
</comment>
<evidence type="ECO:0000313" key="2">
    <source>
        <dbReference type="Proteomes" id="UP000219922"/>
    </source>
</evidence>